<protein>
    <submittedName>
        <fullName evidence="3">Gliding motility-associated-like protein</fullName>
    </submittedName>
</protein>
<dbReference type="Gene3D" id="2.60.40.10">
    <property type="entry name" value="Immunoglobulins"/>
    <property type="match status" value="7"/>
</dbReference>
<dbReference type="PROSITE" id="PS50093">
    <property type="entry name" value="PKD"/>
    <property type="match status" value="6"/>
</dbReference>
<sequence length="1427" mass="152437">MNKLLWAVFAVVVLAAGSARGQSGNSNIGTEFWTCWMDHITGPPTSQMNLYIACDVATTVTVASADGSFSTTVSVVPNVIKKFPVPNSAFLGNTNGLQNKGLHITSKNPIAVYAHIYASAVSGATLLLPVNTLSNDYYSLNYTQLSNASPSYSLFTVIGTEDNTTVNITPTAALIGGQAANQTFTITLAKGQVYQGISNTDLTGTRITSVINGASGCKKIAVFSGSNKIYIGKPNMTSDNLFQQVYPTTSWGKNYITVPLKDRNYDIIRIVLSDPTAQVTLNGTLLTAAQFTKGFYYDFNSQATNYISSDKPIQVIQYAVTQGNGITGVGTIASDVGDPEMIFLNPLEQTIDHVILYSATEYLITKSYINVVLPTAATSSFLFDGATSSTGFTAVPGNTAYSYKQLAVTSGATHTLSASQGFNAIAYGFGNAESYGYAAGTNVKNLNEYVQYNNPVTNQVATSGCTGTALNPQVVLPYPTTSITWDLGNGTTPVVQTNPQPKSTFYKNGVLLYVYDYGSSVTYTAGGYSIKVTVFNPVITLCGSNEEVDLNFNVADPPQAKFSSRDTLCVTDTIGFKDQSSGNGSAIQSWKWTFGNGDTSIVQNPVYKYLTPGDYTVGLTVTIPTGCQSLYTKTVHVRAASVAAFNSSTPDCETQGVTFTDKSNPGEGKIVKWIWNYGDGSATDNRTDNLPFVHTYATAGTYSVKLQILTDKSCFSTTITKTIVVHPHPVVSFTLPDVCLANATVQFTDKSIIADSTMSQFKYLWDFGDATAATVANPNTATTKSPTHQFTKAGTYHVSLTVISKDTCSVTLSKDFTISGQANFTAPASACPADTVLFTDKTDGSNTVVSSWHWSFGDGAESVLQNPKHPFATPGDYTVVLTVTGHNGCSTTSYSQNIHINQKPQADFSYVLPACETKSVSFTDISVPKEGFITDWKWNFGDGTTANIQNPTHIFNPSNTYTVTLTVTTNLGCISTPAIKQITVYPQPKASFILPDVCFQDGAATFKAVPDSRVISYVWTFGDLTSSTTTTATGATVTHAVSSSGTYYAKLTVTTANGCLSDTTQQYHVNGSTPVADFALSAGGKDLCSSNEVIFVNKATIPGLNDLVTKIEMYYDYPNNNTPQVYSRPVYGQLLRHTYPLEITSPHTYTVRMVAYSGATCIGQAKDVSVTVLPVPQATFTGMPSAVCQNASVVNLLAYTTLSGNGTAKFYMDGTFLPTSKIDPSTAGLGQHRISLIYTSNTSSCADTIPDQIITVAPIPTVSAGQDQDVLAGESVTLNGTASGSNISVLWTPSTGLSNPTILNPVATPQADTRYKLTVTLTSGGISCPVSDSVMVRLLRLPIIPNTFTPNGDGFNDTWEIKYLDRYDKCTVKVFNRSGALVYSSNGYAVPWDGTYKNTPLPVGTYFYIISPGHNLAIMSGSVNLIK</sequence>
<dbReference type="EMBL" id="RBKU01000001">
    <property type="protein sequence ID" value="RKR82956.1"/>
    <property type="molecule type" value="Genomic_DNA"/>
</dbReference>
<dbReference type="InterPro" id="IPR013783">
    <property type="entry name" value="Ig-like_fold"/>
</dbReference>
<keyword evidence="1" id="KW-0732">Signal</keyword>
<evidence type="ECO:0000313" key="4">
    <source>
        <dbReference type="Proteomes" id="UP000268007"/>
    </source>
</evidence>
<dbReference type="Pfam" id="PF17517">
    <property type="entry name" value="IgGFc_binding"/>
    <property type="match status" value="1"/>
</dbReference>
<dbReference type="InterPro" id="IPR035986">
    <property type="entry name" value="PKD_dom_sf"/>
</dbReference>
<gene>
    <name evidence="3" type="ORF">BDD43_3154</name>
</gene>
<evidence type="ECO:0000313" key="3">
    <source>
        <dbReference type="EMBL" id="RKR82956.1"/>
    </source>
</evidence>
<organism evidence="3 4">
    <name type="scientific">Mucilaginibacter gracilis</name>
    <dbReference type="NCBI Taxonomy" id="423350"/>
    <lineage>
        <taxon>Bacteria</taxon>
        <taxon>Pseudomonadati</taxon>
        <taxon>Bacteroidota</taxon>
        <taxon>Sphingobacteriia</taxon>
        <taxon>Sphingobacteriales</taxon>
        <taxon>Sphingobacteriaceae</taxon>
        <taxon>Mucilaginibacter</taxon>
    </lineage>
</organism>
<feature type="domain" description="PKD" evidence="2">
    <location>
        <begin position="754"/>
        <end position="818"/>
    </location>
</feature>
<dbReference type="SUPFAM" id="SSF49299">
    <property type="entry name" value="PKD domain"/>
    <property type="match status" value="6"/>
</dbReference>
<dbReference type="Pfam" id="PF13585">
    <property type="entry name" value="CHU_C"/>
    <property type="match status" value="1"/>
</dbReference>
<accession>A0A495J1U7</accession>
<dbReference type="RefSeq" id="WP_121198501.1">
    <property type="nucleotide sequence ID" value="NZ_RBKU01000001.1"/>
</dbReference>
<dbReference type="InterPro" id="IPR022409">
    <property type="entry name" value="PKD/Chitinase_dom"/>
</dbReference>
<keyword evidence="4" id="KW-1185">Reference proteome</keyword>
<dbReference type="InterPro" id="IPR035234">
    <property type="entry name" value="IgGFc-bd_N"/>
</dbReference>
<dbReference type="CDD" id="cd00146">
    <property type="entry name" value="PKD"/>
    <property type="match status" value="4"/>
</dbReference>
<dbReference type="NCBIfam" id="TIGR04131">
    <property type="entry name" value="Bac_Flav_CTERM"/>
    <property type="match status" value="1"/>
</dbReference>
<dbReference type="InterPro" id="IPR000601">
    <property type="entry name" value="PKD_dom"/>
</dbReference>
<dbReference type="OrthoDB" id="7794186at2"/>
<feature type="domain" description="PKD" evidence="2">
    <location>
        <begin position="819"/>
        <end position="895"/>
    </location>
</feature>
<feature type="signal peptide" evidence="1">
    <location>
        <begin position="1"/>
        <end position="21"/>
    </location>
</feature>
<feature type="domain" description="PKD" evidence="2">
    <location>
        <begin position="640"/>
        <end position="725"/>
    </location>
</feature>
<dbReference type="InterPro" id="IPR026341">
    <property type="entry name" value="T9SS_type_B"/>
</dbReference>
<dbReference type="Pfam" id="PF18911">
    <property type="entry name" value="PKD_4"/>
    <property type="match status" value="6"/>
</dbReference>
<dbReference type="PANTHER" id="PTHR46534">
    <property type="entry name" value="IGGFC_BINDING DOMAIN-CONTAINING PROTEIN"/>
    <property type="match status" value="1"/>
</dbReference>
<reference evidence="3 4" key="1">
    <citation type="submission" date="2018-10" db="EMBL/GenBank/DDBJ databases">
        <title>Genomic Encyclopedia of Archaeal and Bacterial Type Strains, Phase II (KMG-II): from individual species to whole genera.</title>
        <authorList>
            <person name="Goeker M."/>
        </authorList>
    </citation>
    <scope>NUCLEOTIDE SEQUENCE [LARGE SCALE GENOMIC DNA]</scope>
    <source>
        <strain evidence="3 4">DSM 18602</strain>
    </source>
</reference>
<feature type="domain" description="PKD" evidence="2">
    <location>
        <begin position="557"/>
        <end position="644"/>
    </location>
</feature>
<feature type="domain" description="PKD" evidence="2">
    <location>
        <begin position="1015"/>
        <end position="1058"/>
    </location>
</feature>
<feature type="domain" description="PKD" evidence="2">
    <location>
        <begin position="919"/>
        <end position="972"/>
    </location>
</feature>
<dbReference type="Proteomes" id="UP000268007">
    <property type="component" value="Unassembled WGS sequence"/>
</dbReference>
<evidence type="ECO:0000256" key="1">
    <source>
        <dbReference type="SAM" id="SignalP"/>
    </source>
</evidence>
<evidence type="ECO:0000259" key="2">
    <source>
        <dbReference type="PROSITE" id="PS50093"/>
    </source>
</evidence>
<proteinExistence type="predicted"/>
<name>A0A495J1U7_9SPHI</name>
<dbReference type="SMART" id="SM00089">
    <property type="entry name" value="PKD"/>
    <property type="match status" value="7"/>
</dbReference>
<feature type="chain" id="PRO_5019712765" evidence="1">
    <location>
        <begin position="22"/>
        <end position="1427"/>
    </location>
</feature>
<dbReference type="PANTHER" id="PTHR46534:SF1">
    <property type="entry name" value="IGGFC-BINDING PROTEIN N-TERMINAL DOMAIN-CONTAINING PROTEIN"/>
    <property type="match status" value="1"/>
</dbReference>
<comment type="caution">
    <text evidence="3">The sequence shown here is derived from an EMBL/GenBank/DDBJ whole genome shotgun (WGS) entry which is preliminary data.</text>
</comment>